<dbReference type="EMBL" id="JAXAVU010000010">
    <property type="protein sequence ID" value="MDX8145011.1"/>
    <property type="molecule type" value="Genomic_DNA"/>
</dbReference>
<dbReference type="SUPFAM" id="SSF50249">
    <property type="entry name" value="Nucleic acid-binding proteins"/>
    <property type="match status" value="1"/>
</dbReference>
<keyword evidence="2" id="KW-1185">Reference proteome</keyword>
<proteinExistence type="predicted"/>
<dbReference type="Gene3D" id="3.30.70.1230">
    <property type="entry name" value="Nucleotide cyclase"/>
    <property type="match status" value="1"/>
</dbReference>
<evidence type="ECO:0008006" key="3">
    <source>
        <dbReference type="Google" id="ProtNLM"/>
    </source>
</evidence>
<dbReference type="InterPro" id="IPR029787">
    <property type="entry name" value="Nucleotide_cyclase"/>
</dbReference>
<dbReference type="SUPFAM" id="SSF55073">
    <property type="entry name" value="Nucleotide cyclase"/>
    <property type="match status" value="1"/>
</dbReference>
<reference evidence="1 2" key="2">
    <citation type="submission" date="2023-11" db="EMBL/GenBank/DDBJ databases">
        <authorList>
            <person name="Lara A.C."/>
            <person name="Chronakova A."/>
        </authorList>
    </citation>
    <scope>NUCLEOTIDE SEQUENCE [LARGE SCALE GENOMIC DNA]</scope>
    <source>
        <strain evidence="1 2">BCCO 10_0061</strain>
    </source>
</reference>
<dbReference type="InterPro" id="IPR012340">
    <property type="entry name" value="NA-bd_OB-fold"/>
</dbReference>
<comment type="caution">
    <text evidence="1">The sequence shown here is derived from an EMBL/GenBank/DDBJ whole genome shotgun (WGS) entry which is preliminary data.</text>
</comment>
<accession>A0ABU4UZS6</accession>
<gene>
    <name evidence="1" type="ORF">SK854_23075</name>
</gene>
<evidence type="ECO:0000313" key="2">
    <source>
        <dbReference type="Proteomes" id="UP001285352"/>
    </source>
</evidence>
<evidence type="ECO:0000313" key="1">
    <source>
        <dbReference type="EMBL" id="MDX8145011.1"/>
    </source>
</evidence>
<dbReference type="RefSeq" id="WP_319977165.1">
    <property type="nucleotide sequence ID" value="NZ_JAXAVU010000010.1"/>
</dbReference>
<name>A0ABU4UZS6_9PSEU</name>
<organism evidence="1 2">
    <name type="scientific">Lentzea sokolovensis</name>
    <dbReference type="NCBI Taxonomy" id="3095429"/>
    <lineage>
        <taxon>Bacteria</taxon>
        <taxon>Bacillati</taxon>
        <taxon>Actinomycetota</taxon>
        <taxon>Actinomycetes</taxon>
        <taxon>Pseudonocardiales</taxon>
        <taxon>Pseudonocardiaceae</taxon>
        <taxon>Lentzea</taxon>
    </lineage>
</organism>
<dbReference type="Proteomes" id="UP001285352">
    <property type="component" value="Unassembled WGS sequence"/>
</dbReference>
<reference evidence="1 2" key="1">
    <citation type="submission" date="2023-11" db="EMBL/GenBank/DDBJ databases">
        <title>Lentzea sokolovensis, sp. nov., Lentzea kristufkii, sp. nov., and Lentzea miocenensis, sp. nov., rare actinobacteria from Sokolov Coal Basin, Miocene lacustrine sediment, Czech Republic.</title>
        <authorList>
            <person name="Lara A."/>
            <person name="Kotroba L."/>
            <person name="Nouioui I."/>
            <person name="Neumann-Schaal M."/>
            <person name="Mast Y."/>
            <person name="Chronakova A."/>
        </authorList>
    </citation>
    <scope>NUCLEOTIDE SEQUENCE [LARGE SCALE GENOMIC DNA]</scope>
    <source>
        <strain evidence="1 2">BCCO 10_0061</strain>
    </source>
</reference>
<dbReference type="Gene3D" id="2.40.50.140">
    <property type="entry name" value="Nucleic acid-binding proteins"/>
    <property type="match status" value="1"/>
</dbReference>
<sequence>MDSLREAFTSPQHVGKLVMHVTLTDAAAMKKLSDAHWLPTMGWFYDQVGDAVAGQGGVICKFLNDGIVATFSLDLGAEAINAAIQVQERIADAQRENTYRCNCAIGIGAGKVVEFSNGVYADYIGTVVDRSARLANAANAGAIFVDTGTVDASNMMRVFSNYGNVINREGGQYLAQIEELPATDFPERIKYREILWAAQPFSVRAREVTKIVDHPAPQIQQVQGPPQRREWLRGTVTRWAEDHGFITAVDGTTYFLHCSHIAGQNTKPATGTTVFFLKEEARGDGKHARAVCVLLFGSELTVTVDRVCSTYGFHQLTDSRGFSQGLFIHLGADAQTRFRTGQQVYVQIEQNSRGPVGAIVPAEPQALSA</sequence>
<protein>
    <recommendedName>
        <fullName evidence="3">Adenylate cyclase</fullName>
    </recommendedName>
</protein>